<evidence type="ECO:0000313" key="1">
    <source>
        <dbReference type="EMBL" id="SBV33421.1"/>
    </source>
</evidence>
<name>A0A1Y5PTW3_9SPHN</name>
<reference evidence="1" key="1">
    <citation type="submission" date="2016-03" db="EMBL/GenBank/DDBJ databases">
        <authorList>
            <person name="Ploux O."/>
        </authorList>
    </citation>
    <scope>NUCLEOTIDE SEQUENCE</scope>
    <source>
        <strain evidence="1">UC10</strain>
    </source>
</reference>
<dbReference type="KEGG" id="sphu:SPPYR_2301"/>
<dbReference type="EMBL" id="LT598653">
    <property type="protein sequence ID" value="SBV33421.1"/>
    <property type="molecule type" value="Genomic_DNA"/>
</dbReference>
<dbReference type="AlphaFoldDB" id="A0A1Y5PTW3"/>
<gene>
    <name evidence="1" type="ORF">SPPYR_2301</name>
</gene>
<protein>
    <submittedName>
        <fullName evidence="1">Uncharacterized protein</fullName>
    </submittedName>
</protein>
<proteinExistence type="predicted"/>
<accession>A0A1Y5PTW3</accession>
<sequence length="105" mass="11256">MPRRPFFDQDPERETVLLDTVALHPLALHLAGAADGGGVLAGTLFAGLLVMTAQLHFAIHALTLQLLLERAKGLVDIIVANDDLHMPCRLLFVRTVRVTGASGPP</sequence>
<organism evidence="1">
    <name type="scientific">uncultured Sphingopyxis sp</name>
    <dbReference type="NCBI Taxonomy" id="310581"/>
    <lineage>
        <taxon>Bacteria</taxon>
        <taxon>Pseudomonadati</taxon>
        <taxon>Pseudomonadota</taxon>
        <taxon>Alphaproteobacteria</taxon>
        <taxon>Sphingomonadales</taxon>
        <taxon>Sphingomonadaceae</taxon>
        <taxon>Sphingopyxis</taxon>
        <taxon>environmental samples</taxon>
    </lineage>
</organism>